<dbReference type="OrthoDB" id="8046399at2759"/>
<sequence>MMSRMLVAEAMLSKLELQRHAILPSNQQLAATPRATTTTTTLSKDYIFCEQNMDNIDIADYIELSAESFEFIETASTDVSCLEIDNIAESFADMSEENEQTVDSLITCWAPVSTPKRSVSKNLNLTKAIGESAPAPKREVVSYQRYGRQNSKQLLQNKFKCHLCGFGCGFKETLLTHFRREHPT</sequence>
<evidence type="ECO:0000259" key="1">
    <source>
        <dbReference type="PROSITE" id="PS00028"/>
    </source>
</evidence>
<name>A0A6I9VCI4_BACDO</name>
<dbReference type="RefSeq" id="XP_011207216.2">
    <property type="nucleotide sequence ID" value="XM_011208914.4"/>
</dbReference>
<evidence type="ECO:0000313" key="2">
    <source>
        <dbReference type="Proteomes" id="UP001652620"/>
    </source>
</evidence>
<proteinExistence type="predicted"/>
<dbReference type="InParanoid" id="A0A6I9VCI4"/>
<dbReference type="Proteomes" id="UP001652620">
    <property type="component" value="Chromosome 3"/>
</dbReference>
<organism evidence="2 3">
    <name type="scientific">Bactrocera dorsalis</name>
    <name type="common">Oriental fruit fly</name>
    <name type="synonym">Dacus dorsalis</name>
    <dbReference type="NCBI Taxonomy" id="27457"/>
    <lineage>
        <taxon>Eukaryota</taxon>
        <taxon>Metazoa</taxon>
        <taxon>Ecdysozoa</taxon>
        <taxon>Arthropoda</taxon>
        <taxon>Hexapoda</taxon>
        <taxon>Insecta</taxon>
        <taxon>Pterygota</taxon>
        <taxon>Neoptera</taxon>
        <taxon>Endopterygota</taxon>
        <taxon>Diptera</taxon>
        <taxon>Brachycera</taxon>
        <taxon>Muscomorpha</taxon>
        <taxon>Tephritoidea</taxon>
        <taxon>Tephritidae</taxon>
        <taxon>Bactrocera</taxon>
        <taxon>Bactrocera</taxon>
    </lineage>
</organism>
<dbReference type="KEGG" id="bdr:105228907"/>
<evidence type="ECO:0000313" key="3">
    <source>
        <dbReference type="RefSeq" id="XP_011207216.2"/>
    </source>
</evidence>
<keyword evidence="2" id="KW-1185">Reference proteome</keyword>
<reference evidence="3" key="1">
    <citation type="submission" date="2025-08" db="UniProtKB">
        <authorList>
            <consortium name="RefSeq"/>
        </authorList>
    </citation>
    <scope>IDENTIFICATION</scope>
    <source>
        <tissue evidence="3">Adult</tissue>
    </source>
</reference>
<feature type="domain" description="C2H2-type" evidence="1">
    <location>
        <begin position="161"/>
        <end position="182"/>
    </location>
</feature>
<gene>
    <name evidence="3" type="primary">LOC105228907</name>
</gene>
<accession>A0A6I9VCI4</accession>
<dbReference type="AlphaFoldDB" id="A0A6I9VCI4"/>
<dbReference type="PROSITE" id="PS00028">
    <property type="entry name" value="ZINC_FINGER_C2H2_1"/>
    <property type="match status" value="1"/>
</dbReference>
<dbReference type="InterPro" id="IPR013087">
    <property type="entry name" value="Znf_C2H2_type"/>
</dbReference>
<dbReference type="GeneID" id="105228907"/>
<protein>
    <submittedName>
        <fullName evidence="3">Uncharacterized protein LOC105228907</fullName>
    </submittedName>
</protein>